<comment type="cofactor">
    <cofactor evidence="2">
        <name>Zn(2+)</name>
        <dbReference type="ChEBI" id="CHEBI:29105"/>
    </cofactor>
</comment>
<accession>A0AAE1T394</accession>
<dbReference type="InterPro" id="IPR013083">
    <property type="entry name" value="Znf_RING/FYVE/PHD"/>
</dbReference>
<organism evidence="12 13">
    <name type="scientific">Anisodus tanguticus</name>
    <dbReference type="NCBI Taxonomy" id="243964"/>
    <lineage>
        <taxon>Eukaryota</taxon>
        <taxon>Viridiplantae</taxon>
        <taxon>Streptophyta</taxon>
        <taxon>Embryophyta</taxon>
        <taxon>Tracheophyta</taxon>
        <taxon>Spermatophyta</taxon>
        <taxon>Magnoliopsida</taxon>
        <taxon>eudicotyledons</taxon>
        <taxon>Gunneridae</taxon>
        <taxon>Pentapetalae</taxon>
        <taxon>asterids</taxon>
        <taxon>lamiids</taxon>
        <taxon>Solanales</taxon>
        <taxon>Solanaceae</taxon>
        <taxon>Solanoideae</taxon>
        <taxon>Hyoscyameae</taxon>
        <taxon>Anisodus</taxon>
    </lineage>
</organism>
<dbReference type="EMBL" id="JAVYJV010000001">
    <property type="protein sequence ID" value="KAK4380750.1"/>
    <property type="molecule type" value="Genomic_DNA"/>
</dbReference>
<name>A0AAE1T394_9SOLA</name>
<evidence type="ECO:0000256" key="2">
    <source>
        <dbReference type="ARBA" id="ARBA00001947"/>
    </source>
</evidence>
<dbReference type="PANTHER" id="PTHR11685">
    <property type="entry name" value="RBR FAMILY RING FINGER AND IBR DOMAIN-CONTAINING"/>
    <property type="match status" value="1"/>
</dbReference>
<keyword evidence="8" id="KW-0863">Zinc-finger</keyword>
<evidence type="ECO:0000256" key="5">
    <source>
        <dbReference type="ARBA" id="ARBA00022679"/>
    </source>
</evidence>
<dbReference type="InterPro" id="IPR002867">
    <property type="entry name" value="IBR_dom"/>
</dbReference>
<evidence type="ECO:0000313" key="12">
    <source>
        <dbReference type="EMBL" id="KAK4380750.1"/>
    </source>
</evidence>
<evidence type="ECO:0000256" key="10">
    <source>
        <dbReference type="ARBA" id="ARBA00022833"/>
    </source>
</evidence>
<protein>
    <recommendedName>
        <fullName evidence="4">RBR-type E3 ubiquitin transferase</fullName>
        <ecNumber evidence="4">2.3.2.31</ecNumber>
    </recommendedName>
</protein>
<dbReference type="SUPFAM" id="SSF57850">
    <property type="entry name" value="RING/U-box"/>
    <property type="match status" value="3"/>
</dbReference>
<evidence type="ECO:0000256" key="1">
    <source>
        <dbReference type="ARBA" id="ARBA00001798"/>
    </source>
</evidence>
<reference evidence="12" key="1">
    <citation type="submission" date="2023-12" db="EMBL/GenBank/DDBJ databases">
        <title>Genome assembly of Anisodus tanguticus.</title>
        <authorList>
            <person name="Wang Y.-J."/>
        </authorList>
    </citation>
    <scope>NUCLEOTIDE SEQUENCE</scope>
    <source>
        <strain evidence="12">KB-2021</strain>
        <tissue evidence="12">Leaf</tissue>
    </source>
</reference>
<evidence type="ECO:0000256" key="8">
    <source>
        <dbReference type="ARBA" id="ARBA00022771"/>
    </source>
</evidence>
<keyword evidence="9" id="KW-0833">Ubl conjugation pathway</keyword>
<evidence type="ECO:0000256" key="4">
    <source>
        <dbReference type="ARBA" id="ARBA00012251"/>
    </source>
</evidence>
<dbReference type="PROSITE" id="PS51873">
    <property type="entry name" value="TRIAD"/>
    <property type="match status" value="1"/>
</dbReference>
<gene>
    <name evidence="12" type="ORF">RND71_002612</name>
</gene>
<dbReference type="FunFam" id="1.20.120.1750:FF:000027">
    <property type="entry name" value="RBR-type E3 ubiquitin transferase"/>
    <property type="match status" value="1"/>
</dbReference>
<dbReference type="Pfam" id="PF01485">
    <property type="entry name" value="IBR"/>
    <property type="match status" value="1"/>
</dbReference>
<comment type="similarity">
    <text evidence="3">Belongs to the RBR family. Ariadne subfamily.</text>
</comment>
<evidence type="ECO:0000256" key="7">
    <source>
        <dbReference type="ARBA" id="ARBA00022737"/>
    </source>
</evidence>
<evidence type="ECO:0000256" key="9">
    <source>
        <dbReference type="ARBA" id="ARBA00022786"/>
    </source>
</evidence>
<dbReference type="AlphaFoldDB" id="A0AAE1T394"/>
<feature type="domain" description="RING-type" evidence="11">
    <location>
        <begin position="111"/>
        <end position="319"/>
    </location>
</feature>
<dbReference type="InterPro" id="IPR031127">
    <property type="entry name" value="E3_UB_ligase_RBR"/>
</dbReference>
<dbReference type="CDD" id="cd20346">
    <property type="entry name" value="BRcat_RBR_ANKIB1"/>
    <property type="match status" value="1"/>
</dbReference>
<dbReference type="SMART" id="SM00647">
    <property type="entry name" value="IBR"/>
    <property type="match status" value="2"/>
</dbReference>
<proteinExistence type="inferred from homology"/>
<dbReference type="InterPro" id="IPR044066">
    <property type="entry name" value="TRIAD_supradom"/>
</dbReference>
<evidence type="ECO:0000256" key="6">
    <source>
        <dbReference type="ARBA" id="ARBA00022723"/>
    </source>
</evidence>
<evidence type="ECO:0000313" key="13">
    <source>
        <dbReference type="Proteomes" id="UP001291623"/>
    </source>
</evidence>
<dbReference type="EC" id="2.3.2.31" evidence="4"/>
<comment type="caution">
    <text evidence="12">The sequence shown here is derived from an EMBL/GenBank/DDBJ whole genome shotgun (WGS) entry which is preliminary data.</text>
</comment>
<dbReference type="Proteomes" id="UP001291623">
    <property type="component" value="Unassembled WGS sequence"/>
</dbReference>
<dbReference type="GO" id="GO:0008270">
    <property type="term" value="F:zinc ion binding"/>
    <property type="evidence" value="ECO:0007669"/>
    <property type="project" value="UniProtKB-KW"/>
</dbReference>
<evidence type="ECO:0000259" key="11">
    <source>
        <dbReference type="PROSITE" id="PS51873"/>
    </source>
</evidence>
<evidence type="ECO:0000256" key="3">
    <source>
        <dbReference type="ARBA" id="ARBA00005884"/>
    </source>
</evidence>
<dbReference type="Pfam" id="PF22191">
    <property type="entry name" value="IBR_1"/>
    <property type="match status" value="1"/>
</dbReference>
<comment type="catalytic activity">
    <reaction evidence="1">
        <text>[E2 ubiquitin-conjugating enzyme]-S-ubiquitinyl-L-cysteine + [acceptor protein]-L-lysine = [E2 ubiquitin-conjugating enzyme]-L-cysteine + [acceptor protein]-N(6)-ubiquitinyl-L-lysine.</text>
        <dbReference type="EC" id="2.3.2.31"/>
    </reaction>
</comment>
<keyword evidence="13" id="KW-1185">Reference proteome</keyword>
<dbReference type="Gene3D" id="3.30.40.10">
    <property type="entry name" value="Zinc/RING finger domain, C3HC4 (zinc finger)"/>
    <property type="match status" value="1"/>
</dbReference>
<keyword evidence="5" id="KW-0808">Transferase</keyword>
<keyword evidence="6" id="KW-0479">Metal-binding</keyword>
<dbReference type="GO" id="GO:0016567">
    <property type="term" value="P:protein ubiquitination"/>
    <property type="evidence" value="ECO:0007669"/>
    <property type="project" value="InterPro"/>
</dbReference>
<keyword evidence="10" id="KW-0862">Zinc</keyword>
<keyword evidence="7" id="KW-0677">Repeat</keyword>
<sequence>MYSDEEEEVFSDEGIIDESMHSHNQKNYKILKDTDILQLLKEDIEKISTILSIPRDVSLALLHLFNWNVNRANEEWFTNEHEVRKSIGMLSNNNCFSVPTNENPLRKKSNHVINCGICFEEYSIDKVAFATCNKHPFCKVCCECYISTSINEGGPNKCLGLRCPKPSCGAMVGESMIIALASEKDRLKYYHYLFQSYVNENKNFKWCPAPGCECAVEFEIGSEKYDVICDCFNGFCWNCMEENHRPVDCDTIAKWITRNYEEAANTNWILAFTKKCPKCDKSIEKHTGCNHMTCRCGYDFCWICLKKWGTCYNRCNRYEEKKEIKEEKICILKYMHFYERWLSNEKSKQKALKDLKNMRDEGLKEFSELHSLPETEFEFIIEAWKQIVECRRVLKWTYAYRFYLPKDQEEEKDCFFQYLQGEAEVCLERLHHCAEKELMDHLGSTNELDYTQQVSYNNFASFRSKLIGLTKVTGNYFDKLVIALENGLKDVNNSIEFTRKKGSTSE</sequence>
<dbReference type="Gene3D" id="1.20.120.1750">
    <property type="match status" value="1"/>
</dbReference>
<dbReference type="GO" id="GO:0061630">
    <property type="term" value="F:ubiquitin protein ligase activity"/>
    <property type="evidence" value="ECO:0007669"/>
    <property type="project" value="UniProtKB-EC"/>
</dbReference>